<accession>F4PT80</accession>
<evidence type="ECO:0000313" key="2">
    <source>
        <dbReference type="Proteomes" id="UP000007797"/>
    </source>
</evidence>
<keyword evidence="2" id="KW-1185">Reference proteome</keyword>
<dbReference type="RefSeq" id="XP_004358666.1">
    <property type="nucleotide sequence ID" value="XM_004358609.1"/>
</dbReference>
<dbReference type="AlphaFoldDB" id="F4PT80"/>
<name>F4PT80_CACFS</name>
<protein>
    <submittedName>
        <fullName evidence="1">Uncharacterized protein</fullName>
    </submittedName>
</protein>
<sequence length="102" mass="12085">MVFLNSDPGIFIDHEKYSRIGRYSTQRDLSRRITQNIENCNTHLNPEKSFPEFSQYLTTIESLIEHPDDMMFPFQSPKPLTKKEVKILIISLETVLIKNYRH</sequence>
<evidence type="ECO:0000313" key="1">
    <source>
        <dbReference type="EMBL" id="EGG20816.1"/>
    </source>
</evidence>
<dbReference type="EMBL" id="GL883010">
    <property type="protein sequence ID" value="EGG20816.1"/>
    <property type="molecule type" value="Genomic_DNA"/>
</dbReference>
<dbReference type="Proteomes" id="UP000007797">
    <property type="component" value="Unassembled WGS sequence"/>
</dbReference>
<proteinExistence type="predicted"/>
<organism evidence="1 2">
    <name type="scientific">Cavenderia fasciculata</name>
    <name type="common">Slime mold</name>
    <name type="synonym">Dictyostelium fasciculatum</name>
    <dbReference type="NCBI Taxonomy" id="261658"/>
    <lineage>
        <taxon>Eukaryota</taxon>
        <taxon>Amoebozoa</taxon>
        <taxon>Evosea</taxon>
        <taxon>Eumycetozoa</taxon>
        <taxon>Dictyostelia</taxon>
        <taxon>Acytosteliales</taxon>
        <taxon>Cavenderiaceae</taxon>
        <taxon>Cavenderia</taxon>
    </lineage>
</organism>
<reference evidence="2" key="1">
    <citation type="journal article" date="2011" name="Genome Res.">
        <title>Phylogeny-wide analysis of social amoeba genomes highlights ancient origins for complex intercellular communication.</title>
        <authorList>
            <person name="Heidel A.J."/>
            <person name="Lawal H.M."/>
            <person name="Felder M."/>
            <person name="Schilde C."/>
            <person name="Helps N.R."/>
            <person name="Tunggal B."/>
            <person name="Rivero F."/>
            <person name="John U."/>
            <person name="Schleicher M."/>
            <person name="Eichinger L."/>
            <person name="Platzer M."/>
            <person name="Noegel A.A."/>
            <person name="Schaap P."/>
            <person name="Gloeckner G."/>
        </authorList>
    </citation>
    <scope>NUCLEOTIDE SEQUENCE [LARGE SCALE GENOMIC DNA]</scope>
    <source>
        <strain evidence="2">SH3</strain>
    </source>
</reference>
<gene>
    <name evidence="1" type="ORF">DFA_00681</name>
</gene>
<dbReference type="GeneID" id="14873743"/>
<dbReference type="KEGG" id="dfa:DFA_00681"/>